<dbReference type="eggNOG" id="ENOG5031ZBX">
    <property type="taxonomic scope" value="Bacteria"/>
</dbReference>
<gene>
    <name evidence="2" type="ordered locus">Isova_1747</name>
</gene>
<sequence>MSTEQAGPSPSPTRVWERLDESIASSARIAPRRRNHDLEGDPRAGGDPSKAPHSLSETELGPIDGASSGVSWDDPDEL</sequence>
<proteinExistence type="predicted"/>
<dbReference type="RefSeq" id="WP_013838886.1">
    <property type="nucleotide sequence ID" value="NC_015588.1"/>
</dbReference>
<dbReference type="EMBL" id="CP002810">
    <property type="protein sequence ID" value="AEG44494.1"/>
    <property type="molecule type" value="Genomic_DNA"/>
</dbReference>
<evidence type="ECO:0000256" key="1">
    <source>
        <dbReference type="SAM" id="MobiDB-lite"/>
    </source>
</evidence>
<dbReference type="AlphaFoldDB" id="F6FW24"/>
<dbReference type="KEGG" id="iva:Isova_1747"/>
<name>F6FW24_ISOV2</name>
<dbReference type="HOGENOM" id="CLU_2617254_0_0_11"/>
<organism evidence="3">
    <name type="scientific">Isoptericola variabilis (strain 225)</name>
    <dbReference type="NCBI Taxonomy" id="743718"/>
    <lineage>
        <taxon>Bacteria</taxon>
        <taxon>Bacillati</taxon>
        <taxon>Actinomycetota</taxon>
        <taxon>Actinomycetes</taxon>
        <taxon>Micrococcales</taxon>
        <taxon>Promicromonosporaceae</taxon>
        <taxon>Isoptericola</taxon>
    </lineage>
</organism>
<keyword evidence="3" id="KW-1185">Reference proteome</keyword>
<dbReference type="STRING" id="743718.Isova_1747"/>
<dbReference type="Proteomes" id="UP000009236">
    <property type="component" value="Chromosome"/>
</dbReference>
<evidence type="ECO:0000313" key="2">
    <source>
        <dbReference type="EMBL" id="AEG44494.1"/>
    </source>
</evidence>
<feature type="region of interest" description="Disordered" evidence="1">
    <location>
        <begin position="1"/>
        <end position="78"/>
    </location>
</feature>
<reference evidence="2 3" key="1">
    <citation type="submission" date="2011-05" db="EMBL/GenBank/DDBJ databases">
        <title>Complete sequence of Isoptericola variabilis 225.</title>
        <authorList>
            <consortium name="US DOE Joint Genome Institute"/>
            <person name="Lucas S."/>
            <person name="Han J."/>
            <person name="Lapidus A."/>
            <person name="Cheng J.-F."/>
            <person name="Goodwin L."/>
            <person name="Pitluck S."/>
            <person name="Peters L."/>
            <person name="Mikhailova N."/>
            <person name="Zeytun A."/>
            <person name="Han C."/>
            <person name="Tapia R."/>
            <person name="Land M."/>
            <person name="Hauser L."/>
            <person name="Kyrpides N."/>
            <person name="Ivanova N."/>
            <person name="Pagani I."/>
            <person name="Siebers A."/>
            <person name="Allgaier M."/>
            <person name="Thelen M."/>
            <person name="Hugenholtz P."/>
            <person name="Gladden J."/>
            <person name="Woyke T."/>
        </authorList>
    </citation>
    <scope>NUCLEOTIDE SEQUENCE [LARGE SCALE GENOMIC DNA]</scope>
    <source>
        <strain evidence="3">225</strain>
    </source>
</reference>
<evidence type="ECO:0000313" key="3">
    <source>
        <dbReference type="Proteomes" id="UP000009236"/>
    </source>
</evidence>
<accession>F6FW24</accession>
<protein>
    <submittedName>
        <fullName evidence="2">Uncharacterized protein</fullName>
    </submittedName>
</protein>